<reference evidence="3 4" key="1">
    <citation type="submission" date="2019-08" db="EMBL/GenBank/DDBJ databases">
        <title>Lewinella sp. strain SSH13 Genome sequencing and assembly.</title>
        <authorList>
            <person name="Kim I."/>
        </authorList>
    </citation>
    <scope>NUCLEOTIDE SEQUENCE [LARGE SCALE GENOMIC DNA]</scope>
    <source>
        <strain evidence="3 4">SSH13</strain>
    </source>
</reference>
<dbReference type="InterPro" id="IPR026444">
    <property type="entry name" value="Secre_tail"/>
</dbReference>
<accession>A0A5C7FIJ4</accession>
<keyword evidence="1" id="KW-0732">Signal</keyword>
<dbReference type="Pfam" id="PF18962">
    <property type="entry name" value="Por_Secre_tail"/>
    <property type="match status" value="1"/>
</dbReference>
<keyword evidence="4" id="KW-1185">Reference proteome</keyword>
<evidence type="ECO:0000256" key="1">
    <source>
        <dbReference type="SAM" id="SignalP"/>
    </source>
</evidence>
<dbReference type="Proteomes" id="UP000321907">
    <property type="component" value="Unassembled WGS sequence"/>
</dbReference>
<dbReference type="OrthoDB" id="1013900at2"/>
<comment type="caution">
    <text evidence="3">The sequence shown here is derived from an EMBL/GenBank/DDBJ whole genome shotgun (WGS) entry which is preliminary data.</text>
</comment>
<proteinExistence type="predicted"/>
<feature type="signal peptide" evidence="1">
    <location>
        <begin position="1"/>
        <end position="24"/>
    </location>
</feature>
<sequence length="1693" mass="176777">MTKNLYTVSLLSFFCAFLSTSLFAQNPNGDNRPCQEDAIISLAFSGATEIGTCTDDDVTDRIRFQVVPFNQAYAYVVVDATDVIRYIGFSNRINFDLLPGGALRVYAFSNYGNITASVGDTFTGATLSTPCFGMTANFVSVNNGSSGDILIASDQDSYDVCPGDGEADIITVSSEASSVTYLITTPDGELLNSNTTGSIDFDGAPFGTCYIYAFANPGPLPISPGDNISDLAAFQGCGTGLSDNFITVNRVNVDGGTITTMDQETTVRICPSDGNPDEIVFSNASTSSGELRLVITDDEGMIIGLPEVFTVDFDVAGPGICRAYNVTYTGNFTAQIGDQITDAVFSDGCYDVSDMFVEVIREIPAGGTVLTVDGESEVETCPGDGNADVVAVVNTGASGGDLVYLITDDNNALLNFSFSPSFDLEGAGNGTCRIWSLTYQGELSLAVGADVTSAELADGCFELSSDFVTAIRTTPNGGTVATEDGETEITVCPGDGLADLYTFVSTGADGANFAFIVTDEDNNIIGVPESNMVDFDGAGTGICRVWGLSYAGDLTAATGDNLSESLATECSSLSDNFVTVIRTMPTGGTVRLESGGTSATVCPADGVADVLTFVSEGGVGEEGAWIFTDENGMIIGFPASSTVDFETFPTGVCHVYSIVYSGELTAMMGDDITTTALATGCFALSDNFITVTRLDASTGTISTEDGESEIFACPGDAFPDPFRFDSTGTTLDNFNYVVTDTNNVVFFVAFTDQIDFEQLPVGTCRVYGLGYNGIIIATPGDVAGVDQLASQCNALSPNFVSVIKELPVGGTVATADGETEVSVCSQDGIADIVTAVSTGAEGENFVFIITDADNTILEILDGDSFDFDAAPYGVCRIWGLSYQGDLLAEAGADAGAGSLASACSDLSENFITVTREDIMGGSISLNGGSDAITTCPDDGIADVLNFNSIGATGSNFQYVVTDLDNVVLELVTGNSFDFEPAGPGVCRVWGFAYAGAVSLMVGDTVTSATLAEGCAELADNFITVTREVPVSGAVSLVDGSTSASVCSGDPTEPALEFVAGPSTGDYVFLIVQADSFALLGIMDTFNFNMAQAGDYHVYGLAYAGNLDVFPGQNIFTTDLATSCFDLSDNFVTVSVDRVHGGNILGNGAEELYFCPDNLDDGMVNFTTTSGEADSLYRYVIATTTNVIIAVVPAGQDSFDFGTLPLEELKVWAISYEGDFLAGPGSSLEFSPLATGCVVLSENCIRILNETPEAGEISFDDVPATGIACTVDGDGVISVSTTSTSLTGYAVLVTDTMDIVQLVSLDPQNVDLGSLPEGPYRVYGLAYTGNVTVTPGDDLDLVALADNCYELTTEFLDVLQGGEINAGFLTNITTEGTGDTINFCIADGDNPIAVIEASVSGPNYRYVVTDEDGRVRATNLPSNIIPFQPFGPGVYRIYGFNYTGMSLVGINQNINTTVLATGCGALTSNFITVIYEDPDGGMVTTDAGETEVEIEIAGSGADATAIVAFETTGAQGENFMYLITDENNELLATSSGPNIDFGPAGVGTCRVWGLSYSGDIIAGMGDDLTMVDLTDGCFDLSDNFVTVVRVDEMGFTGGEVSNQGAGPIGELMMTARPNPASGSVLYLDLESFDAIPGGQIFVRDMNGASYSVQTLVGGEHTTTVQIDISQLPSGMYFVQLASQQGMQSVRFMKD</sequence>
<evidence type="ECO:0000313" key="4">
    <source>
        <dbReference type="Proteomes" id="UP000321907"/>
    </source>
</evidence>
<evidence type="ECO:0000313" key="3">
    <source>
        <dbReference type="EMBL" id="TXF87137.1"/>
    </source>
</evidence>
<dbReference type="RefSeq" id="WP_147932309.1">
    <property type="nucleotide sequence ID" value="NZ_VOXD01000036.1"/>
</dbReference>
<dbReference type="EMBL" id="VOXD01000036">
    <property type="protein sequence ID" value="TXF87137.1"/>
    <property type="molecule type" value="Genomic_DNA"/>
</dbReference>
<feature type="domain" description="Secretion system C-terminal sorting" evidence="2">
    <location>
        <begin position="1616"/>
        <end position="1686"/>
    </location>
</feature>
<evidence type="ECO:0000259" key="2">
    <source>
        <dbReference type="Pfam" id="PF18962"/>
    </source>
</evidence>
<gene>
    <name evidence="3" type="ORF">FUA23_18775</name>
</gene>
<protein>
    <submittedName>
        <fullName evidence="3">T9SS type A sorting domain-containing protein</fullName>
    </submittedName>
</protein>
<name>A0A5C7FIJ4_9BACT</name>
<dbReference type="NCBIfam" id="TIGR04183">
    <property type="entry name" value="Por_Secre_tail"/>
    <property type="match status" value="1"/>
</dbReference>
<feature type="chain" id="PRO_5022707938" evidence="1">
    <location>
        <begin position="25"/>
        <end position="1693"/>
    </location>
</feature>
<organism evidence="3 4">
    <name type="scientific">Neolewinella aurantiaca</name>
    <dbReference type="NCBI Taxonomy" id="2602767"/>
    <lineage>
        <taxon>Bacteria</taxon>
        <taxon>Pseudomonadati</taxon>
        <taxon>Bacteroidota</taxon>
        <taxon>Saprospiria</taxon>
        <taxon>Saprospirales</taxon>
        <taxon>Lewinellaceae</taxon>
        <taxon>Neolewinella</taxon>
    </lineage>
</organism>